<evidence type="ECO:0008006" key="4">
    <source>
        <dbReference type="Google" id="ProtNLM"/>
    </source>
</evidence>
<accession>A0ABV4K8W4</accession>
<protein>
    <recommendedName>
        <fullName evidence="4">PH domain-containing protein</fullName>
    </recommendedName>
</protein>
<reference evidence="2 3" key="1">
    <citation type="submission" date="2023-05" db="EMBL/GenBank/DDBJ databases">
        <title>Adaptations of aquatic viruses from atmosphere-close ecosystems of the Central Arctic Ocean.</title>
        <authorList>
            <person name="Rahlff J."/>
            <person name="Holmfeldt K."/>
        </authorList>
    </citation>
    <scope>NUCLEOTIDE SEQUENCE [LARGE SCALE GENOMIC DNA]</scope>
    <source>
        <strain evidence="2 3">Arc14</strain>
    </source>
</reference>
<evidence type="ECO:0000313" key="3">
    <source>
        <dbReference type="Proteomes" id="UP001568894"/>
    </source>
</evidence>
<keyword evidence="1" id="KW-0472">Membrane</keyword>
<dbReference type="RefSeq" id="WP_371567589.1">
    <property type="nucleotide sequence ID" value="NZ_JASMRN010000002.1"/>
</dbReference>
<dbReference type="Proteomes" id="UP001568894">
    <property type="component" value="Unassembled WGS sequence"/>
</dbReference>
<feature type="transmembrane region" description="Helical" evidence="1">
    <location>
        <begin position="25"/>
        <end position="43"/>
    </location>
</feature>
<keyword evidence="1" id="KW-1133">Transmembrane helix</keyword>
<gene>
    <name evidence="2" type="ORF">QO192_02200</name>
</gene>
<feature type="transmembrane region" description="Helical" evidence="1">
    <location>
        <begin position="79"/>
        <end position="99"/>
    </location>
</feature>
<evidence type="ECO:0000313" key="2">
    <source>
        <dbReference type="EMBL" id="MEZ7514087.1"/>
    </source>
</evidence>
<proteinExistence type="predicted"/>
<comment type="caution">
    <text evidence="2">The sequence shown here is derived from an EMBL/GenBank/DDBJ whole genome shotgun (WGS) entry which is preliminary data.</text>
</comment>
<name>A0ABV4K8W4_9FLAO</name>
<dbReference type="EMBL" id="JASMRN010000002">
    <property type="protein sequence ID" value="MEZ7514087.1"/>
    <property type="molecule type" value="Genomic_DNA"/>
</dbReference>
<keyword evidence="1" id="KW-0812">Transmembrane</keyword>
<organism evidence="2 3">
    <name type="scientific">Flavobacterium frigidarium</name>
    <dbReference type="NCBI Taxonomy" id="99286"/>
    <lineage>
        <taxon>Bacteria</taxon>
        <taxon>Pseudomonadati</taxon>
        <taxon>Bacteroidota</taxon>
        <taxon>Flavobacteriia</taxon>
        <taxon>Flavobacteriales</taxon>
        <taxon>Flavobacteriaceae</taxon>
        <taxon>Flavobacterium</taxon>
    </lineage>
</organism>
<keyword evidence="3" id="KW-1185">Reference proteome</keyword>
<sequence>MKRLGDNTRVQKYLKFRNKKYDSDNIKGCTLFLLILSTFLLLYYSDEKILISSLFFPFFIIKLYQIIPKEKGEIQIQLNQFFLGLLTLMFILCFSYWGYKDGISAKNNKGQYIEFKEQGILYNTNSDSLNFVGETNGYLFLYNNKNRETLIFSKSGISNLKIKDTSPTEEEKKVQEMKAQRKINDFFEKLKKK</sequence>
<feature type="transmembrane region" description="Helical" evidence="1">
    <location>
        <begin position="49"/>
        <end position="67"/>
    </location>
</feature>
<evidence type="ECO:0000256" key="1">
    <source>
        <dbReference type="SAM" id="Phobius"/>
    </source>
</evidence>